<evidence type="ECO:0000313" key="9">
    <source>
        <dbReference type="EnsemblMetazoa" id="Aqu2.1.33049_001"/>
    </source>
</evidence>
<keyword evidence="4" id="KW-0813">Transport</keyword>
<comment type="subunit">
    <text evidence="3">Monomer.</text>
</comment>
<accession>A0A1X7UZT9</accession>
<feature type="domain" description="MD-2-related lipid-recognition" evidence="8">
    <location>
        <begin position="31"/>
        <end position="149"/>
    </location>
</feature>
<dbReference type="InParanoid" id="A0A1X7UZT9"/>
<dbReference type="InterPro" id="IPR014756">
    <property type="entry name" value="Ig_E-set"/>
</dbReference>
<dbReference type="AlphaFoldDB" id="A0A1X7UZT9"/>
<dbReference type="PANTHER" id="PTHR11306:SF0">
    <property type="entry name" value="PHOSPHATIDYLGLYCEROL_PHOSPHATIDYLINOSITOL TRANSFER PROTEIN"/>
    <property type="match status" value="1"/>
</dbReference>
<evidence type="ECO:0000256" key="4">
    <source>
        <dbReference type="ARBA" id="ARBA00022448"/>
    </source>
</evidence>
<feature type="signal peptide" evidence="7">
    <location>
        <begin position="1"/>
        <end position="23"/>
    </location>
</feature>
<evidence type="ECO:0000256" key="2">
    <source>
        <dbReference type="ARBA" id="ARBA00006370"/>
    </source>
</evidence>
<dbReference type="SUPFAM" id="SSF81296">
    <property type="entry name" value="E set domains"/>
    <property type="match status" value="1"/>
</dbReference>
<evidence type="ECO:0000256" key="3">
    <source>
        <dbReference type="ARBA" id="ARBA00011245"/>
    </source>
</evidence>
<comment type="function">
    <text evidence="1">Catalyzes the intermembrane transfer of phosphatidylglycerol and phosphatidylinositol.</text>
</comment>
<keyword evidence="5 7" id="KW-0732">Signal</keyword>
<dbReference type="GO" id="GO:0015918">
    <property type="term" value="P:sterol transport"/>
    <property type="evidence" value="ECO:0007669"/>
    <property type="project" value="InterPro"/>
</dbReference>
<evidence type="ECO:0000256" key="5">
    <source>
        <dbReference type="ARBA" id="ARBA00022729"/>
    </source>
</evidence>
<sequence length="153" mass="16786">MRPWILVLYCPVLIIVILTDCVALGSGPITWKDCTNDTSVMKIEDITFNPPGDVGPGEGFSLKASFWLNEEISDGKVNVDIQYGVLHSFSASYDVCDKFKEAGLTCPVSRGMNSGVFQGRVPFPHGYFKFTINATTSAGKEISCFTFELNDNI</sequence>
<evidence type="ECO:0000256" key="6">
    <source>
        <dbReference type="ARBA" id="ARBA00023055"/>
    </source>
</evidence>
<dbReference type="PANTHER" id="PTHR11306">
    <property type="entry name" value="NIEMANN PICK TYPE C2 PROTEIN NPC2-RELATED"/>
    <property type="match status" value="1"/>
</dbReference>
<dbReference type="Pfam" id="PF02221">
    <property type="entry name" value="E1_DerP2_DerF2"/>
    <property type="match status" value="1"/>
</dbReference>
<dbReference type="Gene3D" id="2.60.40.770">
    <property type="match status" value="1"/>
</dbReference>
<keyword evidence="6" id="KW-0445">Lipid transport</keyword>
<feature type="chain" id="PRO_5012259635" description="MD-2-related lipid-recognition domain-containing protein" evidence="7">
    <location>
        <begin position="24"/>
        <end position="153"/>
    </location>
</feature>
<comment type="similarity">
    <text evidence="2">Belongs to the NPC2 family.</text>
</comment>
<organism evidence="9">
    <name type="scientific">Amphimedon queenslandica</name>
    <name type="common">Sponge</name>
    <dbReference type="NCBI Taxonomy" id="400682"/>
    <lineage>
        <taxon>Eukaryota</taxon>
        <taxon>Metazoa</taxon>
        <taxon>Porifera</taxon>
        <taxon>Demospongiae</taxon>
        <taxon>Heteroscleromorpha</taxon>
        <taxon>Haplosclerida</taxon>
        <taxon>Niphatidae</taxon>
        <taxon>Amphimedon</taxon>
    </lineage>
</organism>
<evidence type="ECO:0000256" key="7">
    <source>
        <dbReference type="SAM" id="SignalP"/>
    </source>
</evidence>
<proteinExistence type="inferred from homology"/>
<dbReference type="EnsemblMetazoa" id="Aqu2.1.33049_001">
    <property type="protein sequence ID" value="Aqu2.1.33049_001"/>
    <property type="gene ID" value="Aqu2.1.33049"/>
</dbReference>
<dbReference type="InterPro" id="IPR039670">
    <property type="entry name" value="NPC2-like"/>
</dbReference>
<dbReference type="SMART" id="SM00737">
    <property type="entry name" value="ML"/>
    <property type="match status" value="1"/>
</dbReference>
<dbReference type="InterPro" id="IPR003172">
    <property type="entry name" value="ML_dom"/>
</dbReference>
<evidence type="ECO:0000259" key="8">
    <source>
        <dbReference type="SMART" id="SM00737"/>
    </source>
</evidence>
<reference evidence="9" key="1">
    <citation type="submission" date="2017-05" db="UniProtKB">
        <authorList>
            <consortium name="EnsemblMetazoa"/>
        </authorList>
    </citation>
    <scope>IDENTIFICATION</scope>
</reference>
<evidence type="ECO:0000256" key="1">
    <source>
        <dbReference type="ARBA" id="ARBA00002053"/>
    </source>
</evidence>
<dbReference type="GO" id="GO:0032934">
    <property type="term" value="F:sterol binding"/>
    <property type="evidence" value="ECO:0007669"/>
    <property type="project" value="InterPro"/>
</dbReference>
<name>A0A1X7UZT9_AMPQE</name>
<protein>
    <recommendedName>
        <fullName evidence="8">MD-2-related lipid-recognition domain-containing protein</fullName>
    </recommendedName>
</protein>